<evidence type="ECO:0000256" key="6">
    <source>
        <dbReference type="ARBA" id="ARBA00022989"/>
    </source>
</evidence>
<dbReference type="InterPro" id="IPR007387">
    <property type="entry name" value="TRAP_DctQ"/>
</dbReference>
<feature type="transmembrane region" description="Helical" evidence="9">
    <location>
        <begin position="22"/>
        <end position="44"/>
    </location>
</feature>
<keyword evidence="12" id="KW-1185">Reference proteome</keyword>
<name>A0A1W1YYH5_9HYPH</name>
<organism evidence="11 12">
    <name type="scientific">Fulvimarina manganoxydans</name>
    <dbReference type="NCBI Taxonomy" id="937218"/>
    <lineage>
        <taxon>Bacteria</taxon>
        <taxon>Pseudomonadati</taxon>
        <taxon>Pseudomonadota</taxon>
        <taxon>Alphaproteobacteria</taxon>
        <taxon>Hyphomicrobiales</taxon>
        <taxon>Aurantimonadaceae</taxon>
        <taxon>Fulvimarina</taxon>
    </lineage>
</organism>
<sequence>MLDRLLRLANGADRFVRLVGEIMAWTGLAMVLVIAFNVCARYLFSFGAVALQETEWHLMAVGALFGMSYGLNRGEEVRVDVLYGNFSARTKRIVNAVGAFLLALSALAIAYLALRFVSQSYALGEGSADPGGLPARWALKAAIPIAFALLALQALVAFLRDLAVLLRGEDAMAAPVPSES</sequence>
<comment type="subcellular location">
    <subcellularLocation>
        <location evidence="1 9">Cell inner membrane</location>
        <topology evidence="1 9">Multi-pass membrane protein</topology>
    </subcellularLocation>
</comment>
<dbReference type="RefSeq" id="WP_084408524.1">
    <property type="nucleotide sequence ID" value="NZ_FWXR01000002.1"/>
</dbReference>
<feature type="transmembrane region" description="Helical" evidence="9">
    <location>
        <begin position="93"/>
        <end position="117"/>
    </location>
</feature>
<dbReference type="EMBL" id="FWXR01000002">
    <property type="protein sequence ID" value="SMC40748.1"/>
    <property type="molecule type" value="Genomic_DNA"/>
</dbReference>
<gene>
    <name evidence="11" type="ORF">SAMN06297251_10253</name>
</gene>
<dbReference type="PANTHER" id="PTHR35011:SF4">
    <property type="entry name" value="SLL1102 PROTEIN"/>
    <property type="match status" value="1"/>
</dbReference>
<proteinExistence type="inferred from homology"/>
<dbReference type="PANTHER" id="PTHR35011">
    <property type="entry name" value="2,3-DIKETO-L-GULONATE TRAP TRANSPORTER SMALL PERMEASE PROTEIN YIAM"/>
    <property type="match status" value="1"/>
</dbReference>
<evidence type="ECO:0000256" key="5">
    <source>
        <dbReference type="ARBA" id="ARBA00022692"/>
    </source>
</evidence>
<dbReference type="OrthoDB" id="9794346at2"/>
<evidence type="ECO:0000313" key="11">
    <source>
        <dbReference type="EMBL" id="SMC40748.1"/>
    </source>
</evidence>
<comment type="caution">
    <text evidence="9">Lacks conserved residue(s) required for the propagation of feature annotation.</text>
</comment>
<evidence type="ECO:0000256" key="8">
    <source>
        <dbReference type="ARBA" id="ARBA00038436"/>
    </source>
</evidence>
<dbReference type="AlphaFoldDB" id="A0A1W1YYH5"/>
<dbReference type="STRING" id="937218.SAMN06297251_10253"/>
<keyword evidence="6 9" id="KW-1133">Transmembrane helix</keyword>
<keyword evidence="5 9" id="KW-0812">Transmembrane</keyword>
<evidence type="ECO:0000256" key="2">
    <source>
        <dbReference type="ARBA" id="ARBA00022448"/>
    </source>
</evidence>
<keyword evidence="3" id="KW-1003">Cell membrane</keyword>
<evidence type="ECO:0000259" key="10">
    <source>
        <dbReference type="Pfam" id="PF04290"/>
    </source>
</evidence>
<keyword evidence="2 9" id="KW-0813">Transport</keyword>
<comment type="subunit">
    <text evidence="9">The complex comprises the extracytoplasmic solute receptor protein and the two transmembrane proteins.</text>
</comment>
<accession>A0A1W1YYH5</accession>
<dbReference type="GO" id="GO:0022857">
    <property type="term" value="F:transmembrane transporter activity"/>
    <property type="evidence" value="ECO:0007669"/>
    <property type="project" value="UniProtKB-UniRule"/>
</dbReference>
<comment type="similarity">
    <text evidence="8 9">Belongs to the TRAP transporter small permease family.</text>
</comment>
<comment type="function">
    <text evidence="9">Part of the tripartite ATP-independent periplasmic (TRAP) transport system.</text>
</comment>
<evidence type="ECO:0000256" key="4">
    <source>
        <dbReference type="ARBA" id="ARBA00022519"/>
    </source>
</evidence>
<evidence type="ECO:0000313" key="12">
    <source>
        <dbReference type="Proteomes" id="UP000192656"/>
    </source>
</evidence>
<feature type="transmembrane region" description="Helical" evidence="9">
    <location>
        <begin position="137"/>
        <end position="159"/>
    </location>
</feature>
<protein>
    <recommendedName>
        <fullName evidence="9">TRAP transporter small permease protein</fullName>
    </recommendedName>
</protein>
<evidence type="ECO:0000256" key="1">
    <source>
        <dbReference type="ARBA" id="ARBA00004429"/>
    </source>
</evidence>
<keyword evidence="4 9" id="KW-0997">Cell inner membrane</keyword>
<reference evidence="11 12" key="1">
    <citation type="submission" date="2017-04" db="EMBL/GenBank/DDBJ databases">
        <authorList>
            <person name="Afonso C.L."/>
            <person name="Miller P.J."/>
            <person name="Scott M.A."/>
            <person name="Spackman E."/>
            <person name="Goraichik I."/>
            <person name="Dimitrov K.M."/>
            <person name="Suarez D.L."/>
            <person name="Swayne D.E."/>
        </authorList>
    </citation>
    <scope>NUCLEOTIDE SEQUENCE [LARGE SCALE GENOMIC DNA]</scope>
    <source>
        <strain evidence="11 12">CGMCC 1.10972</strain>
    </source>
</reference>
<dbReference type="Proteomes" id="UP000192656">
    <property type="component" value="Unassembled WGS sequence"/>
</dbReference>
<keyword evidence="7 9" id="KW-0472">Membrane</keyword>
<dbReference type="Pfam" id="PF04290">
    <property type="entry name" value="DctQ"/>
    <property type="match status" value="1"/>
</dbReference>
<evidence type="ECO:0000256" key="3">
    <source>
        <dbReference type="ARBA" id="ARBA00022475"/>
    </source>
</evidence>
<evidence type="ECO:0000256" key="7">
    <source>
        <dbReference type="ARBA" id="ARBA00023136"/>
    </source>
</evidence>
<feature type="domain" description="Tripartite ATP-independent periplasmic transporters DctQ component" evidence="10">
    <location>
        <begin position="30"/>
        <end position="162"/>
    </location>
</feature>
<dbReference type="GO" id="GO:0005886">
    <property type="term" value="C:plasma membrane"/>
    <property type="evidence" value="ECO:0007669"/>
    <property type="project" value="UniProtKB-SubCell"/>
</dbReference>
<dbReference type="InterPro" id="IPR055348">
    <property type="entry name" value="DctQ"/>
</dbReference>
<evidence type="ECO:0000256" key="9">
    <source>
        <dbReference type="RuleBase" id="RU369079"/>
    </source>
</evidence>